<dbReference type="RefSeq" id="WP_045780629.1">
    <property type="nucleotide sequence ID" value="NZ_LAJX01000291.1"/>
</dbReference>
<gene>
    <name evidence="1" type="ORF">VZ94_20315</name>
</gene>
<dbReference type="AlphaFoldDB" id="A0A0F3II52"/>
<proteinExistence type="predicted"/>
<organism evidence="1 2">
    <name type="scientific">Methylocucumis oryzae</name>
    <dbReference type="NCBI Taxonomy" id="1632867"/>
    <lineage>
        <taxon>Bacteria</taxon>
        <taxon>Pseudomonadati</taxon>
        <taxon>Pseudomonadota</taxon>
        <taxon>Gammaproteobacteria</taxon>
        <taxon>Methylococcales</taxon>
        <taxon>Methylococcaceae</taxon>
        <taxon>Methylocucumis</taxon>
    </lineage>
</organism>
<comment type="caution">
    <text evidence="1">The sequence shown here is derived from an EMBL/GenBank/DDBJ whole genome shotgun (WGS) entry which is preliminary data.</text>
</comment>
<protein>
    <submittedName>
        <fullName evidence="1">Uncharacterized protein</fullName>
    </submittedName>
</protein>
<name>A0A0F3II52_9GAMM</name>
<accession>A0A0F3II52</accession>
<keyword evidence="2" id="KW-1185">Reference proteome</keyword>
<sequence>MAWCLFCIFVEQNTEQYHEADKLLTTLSLLAPSVGSLVLHTLGFNEQLADIALHAEDWFYQSEGQQPELIDLVILAKLHSYIGSPRRKELPYINTLPAYAKFKNTELTPELSLMALQKAQQRIHAIMSLFI</sequence>
<dbReference type="Proteomes" id="UP000033684">
    <property type="component" value="Unassembled WGS sequence"/>
</dbReference>
<dbReference type="OrthoDB" id="598113at2"/>
<evidence type="ECO:0000313" key="1">
    <source>
        <dbReference type="EMBL" id="KJV05134.1"/>
    </source>
</evidence>
<reference evidence="1 2" key="2">
    <citation type="journal article" date="2016" name="Microb. Ecol.">
        <title>Genome Characteristics of a Novel Type I Methanotroph (Sn10-6) Isolated from a Flooded Indian Rice Field.</title>
        <authorList>
            <person name="Rahalkar M.C."/>
            <person name="Pandit P.S."/>
            <person name="Dhakephalkar P.K."/>
            <person name="Pore S."/>
            <person name="Arora P."/>
            <person name="Kapse N."/>
        </authorList>
    </citation>
    <scope>NUCLEOTIDE SEQUENCE [LARGE SCALE GENOMIC DNA]</scope>
    <source>
        <strain evidence="1 2">Sn10-6</strain>
    </source>
</reference>
<dbReference type="EMBL" id="LAJX01000291">
    <property type="protein sequence ID" value="KJV05134.1"/>
    <property type="molecule type" value="Genomic_DNA"/>
</dbReference>
<evidence type="ECO:0000313" key="2">
    <source>
        <dbReference type="Proteomes" id="UP000033684"/>
    </source>
</evidence>
<reference evidence="2" key="1">
    <citation type="submission" date="2015-03" db="EMBL/GenBank/DDBJ databases">
        <title>Draft genome sequence of a novel methanotroph (Sn10-6) isolated from flooded ricefield rhizosphere in India.</title>
        <authorList>
            <person name="Pandit P.S."/>
            <person name="Pore S.D."/>
            <person name="Arora P."/>
            <person name="Kapse N.G."/>
            <person name="Dhakephalkar P.K."/>
            <person name="Rahalkar M.C."/>
        </authorList>
    </citation>
    <scope>NUCLEOTIDE SEQUENCE [LARGE SCALE GENOMIC DNA]</scope>
    <source>
        <strain evidence="2">Sn10-6</strain>
    </source>
</reference>